<dbReference type="InterPro" id="IPR029060">
    <property type="entry name" value="PIN-like_dom_sf"/>
</dbReference>
<proteinExistence type="predicted"/>
<sequence length="145" mass="16334">MKYPFKEVVFDGGAVIELLLSGDESDLFKNILNNDIAPMTTSLAIIETEYILCRKIGRQRAFEKVDNLIDSNFINIHSLENFLRDISILKCNNPIALPDCATIALATKNKIPALFAKKEGELKNPSIIKAFEIDLFFLEDLIDLD</sequence>
<comment type="caution">
    <text evidence="2">The sequence shown here is derived from an EMBL/GenBank/DDBJ whole genome shotgun (WGS) entry which is preliminary data.</text>
</comment>
<dbReference type="Gene3D" id="3.40.50.1010">
    <property type="entry name" value="5'-nuclease"/>
    <property type="match status" value="1"/>
</dbReference>
<protein>
    <recommendedName>
        <fullName evidence="1">PIN domain-containing protein</fullName>
    </recommendedName>
</protein>
<dbReference type="AlphaFoldDB" id="A0A0F9KE33"/>
<organism evidence="2">
    <name type="scientific">marine sediment metagenome</name>
    <dbReference type="NCBI Taxonomy" id="412755"/>
    <lineage>
        <taxon>unclassified sequences</taxon>
        <taxon>metagenomes</taxon>
        <taxon>ecological metagenomes</taxon>
    </lineage>
</organism>
<reference evidence="2" key="1">
    <citation type="journal article" date="2015" name="Nature">
        <title>Complex archaea that bridge the gap between prokaryotes and eukaryotes.</title>
        <authorList>
            <person name="Spang A."/>
            <person name="Saw J.H."/>
            <person name="Jorgensen S.L."/>
            <person name="Zaremba-Niedzwiedzka K."/>
            <person name="Martijn J."/>
            <person name="Lind A.E."/>
            <person name="van Eijk R."/>
            <person name="Schleper C."/>
            <person name="Guy L."/>
            <person name="Ettema T.J."/>
        </authorList>
    </citation>
    <scope>NUCLEOTIDE SEQUENCE</scope>
</reference>
<evidence type="ECO:0000259" key="1">
    <source>
        <dbReference type="Pfam" id="PF01850"/>
    </source>
</evidence>
<feature type="domain" description="PIN" evidence="1">
    <location>
        <begin position="8"/>
        <end position="114"/>
    </location>
</feature>
<name>A0A0F9KE33_9ZZZZ</name>
<dbReference type="InterPro" id="IPR002716">
    <property type="entry name" value="PIN_dom"/>
</dbReference>
<dbReference type="SUPFAM" id="SSF88723">
    <property type="entry name" value="PIN domain-like"/>
    <property type="match status" value="1"/>
</dbReference>
<dbReference type="EMBL" id="LAZR01013775">
    <property type="protein sequence ID" value="KKM20398.1"/>
    <property type="molecule type" value="Genomic_DNA"/>
</dbReference>
<gene>
    <name evidence="2" type="ORF">LCGC14_1645910</name>
</gene>
<evidence type="ECO:0000313" key="2">
    <source>
        <dbReference type="EMBL" id="KKM20398.1"/>
    </source>
</evidence>
<dbReference type="Pfam" id="PF01850">
    <property type="entry name" value="PIN"/>
    <property type="match status" value="1"/>
</dbReference>
<accession>A0A0F9KE33</accession>